<dbReference type="Pfam" id="PF00356">
    <property type="entry name" value="LacI"/>
    <property type="match status" value="1"/>
</dbReference>
<reference evidence="5 6" key="1">
    <citation type="submission" date="2019-03" db="EMBL/GenBank/DDBJ databases">
        <title>Genomic Encyclopedia of Archaeal and Bacterial Type Strains, Phase II (KMG-II): from individual species to whole genera.</title>
        <authorList>
            <person name="Goeker M."/>
        </authorList>
    </citation>
    <scope>NUCLEOTIDE SEQUENCE [LARGE SCALE GENOMIC DNA]</scope>
    <source>
        <strain evidence="5 6">DSM 19035</strain>
    </source>
</reference>
<dbReference type="PROSITE" id="PS50932">
    <property type="entry name" value="HTH_LACI_2"/>
    <property type="match status" value="1"/>
</dbReference>
<gene>
    <name evidence="5" type="ORF">ATK78_0584</name>
</gene>
<evidence type="ECO:0000313" key="6">
    <source>
        <dbReference type="Proteomes" id="UP000295620"/>
    </source>
</evidence>
<dbReference type="AlphaFoldDB" id="A0A4R6SZF6"/>
<accession>A0A4R6SZF6</accession>
<evidence type="ECO:0000313" key="5">
    <source>
        <dbReference type="EMBL" id="TDQ11462.1"/>
    </source>
</evidence>
<keyword evidence="6" id="KW-1185">Reference proteome</keyword>
<evidence type="ECO:0000256" key="1">
    <source>
        <dbReference type="ARBA" id="ARBA00023015"/>
    </source>
</evidence>
<keyword evidence="3" id="KW-0804">Transcription</keyword>
<organism evidence="5 6">
    <name type="scientific">Pedobacter metabolipauper</name>
    <dbReference type="NCBI Taxonomy" id="425513"/>
    <lineage>
        <taxon>Bacteria</taxon>
        <taxon>Pseudomonadati</taxon>
        <taxon>Bacteroidota</taxon>
        <taxon>Sphingobacteriia</taxon>
        <taxon>Sphingobacteriales</taxon>
        <taxon>Sphingobacteriaceae</taxon>
        <taxon>Pedobacter</taxon>
    </lineage>
</organism>
<dbReference type="InterPro" id="IPR028082">
    <property type="entry name" value="Peripla_BP_I"/>
</dbReference>
<evidence type="ECO:0000259" key="4">
    <source>
        <dbReference type="PROSITE" id="PS50932"/>
    </source>
</evidence>
<dbReference type="SUPFAM" id="SSF47413">
    <property type="entry name" value="lambda repressor-like DNA-binding domains"/>
    <property type="match status" value="1"/>
</dbReference>
<sequence>MKPPSIKDIANKANVSITTVSFILNGKAENMRISKAVIEKVNAIIKEIGFKPNQVARSLRTGNTKTIGLLVEDISNPFFASIARKIEDKAYKKGYKISYSSTENDVSKAKDLIEMFKSRKVDAYIIAPVPGIEDDIRQLQADGIPVVIFDRHIPDLEVNCVVVDNYKGTFEATDYLIERGKKNIGFVTVNVQVAEMKDRLLGYQKALEQHNIEFDASLYTEVPFDSSDLNTNAQLALLFKENPQMDAVLFSTNYLAIKGLGTLKEIGKLMNDDFCVVAYDDHDVFKLHTPPISVVDQPIEEIAERVIDILLQELSKVNYGPALNVKTNEVQKVILLPKFIVR</sequence>
<dbReference type="Gene3D" id="3.40.50.2300">
    <property type="match status" value="2"/>
</dbReference>
<dbReference type="PANTHER" id="PTHR30146:SF109">
    <property type="entry name" value="HTH-TYPE TRANSCRIPTIONAL REGULATOR GALS"/>
    <property type="match status" value="1"/>
</dbReference>
<feature type="domain" description="HTH lacI-type" evidence="4">
    <location>
        <begin position="4"/>
        <end position="61"/>
    </location>
</feature>
<evidence type="ECO:0000256" key="3">
    <source>
        <dbReference type="ARBA" id="ARBA00023163"/>
    </source>
</evidence>
<proteinExistence type="predicted"/>
<comment type="caution">
    <text evidence="5">The sequence shown here is derived from an EMBL/GenBank/DDBJ whole genome shotgun (WGS) entry which is preliminary data.</text>
</comment>
<dbReference type="SUPFAM" id="SSF53822">
    <property type="entry name" value="Periplasmic binding protein-like I"/>
    <property type="match status" value="1"/>
</dbReference>
<dbReference type="CDD" id="cd01392">
    <property type="entry name" value="HTH_LacI"/>
    <property type="match status" value="1"/>
</dbReference>
<dbReference type="PANTHER" id="PTHR30146">
    <property type="entry name" value="LACI-RELATED TRANSCRIPTIONAL REPRESSOR"/>
    <property type="match status" value="1"/>
</dbReference>
<dbReference type="OrthoDB" id="9803256at2"/>
<dbReference type="RefSeq" id="WP_133574535.1">
    <property type="nucleotide sequence ID" value="NZ_SNYC01000003.1"/>
</dbReference>
<dbReference type="EMBL" id="SNYC01000003">
    <property type="protein sequence ID" value="TDQ11462.1"/>
    <property type="molecule type" value="Genomic_DNA"/>
</dbReference>
<dbReference type="GO" id="GO:0003700">
    <property type="term" value="F:DNA-binding transcription factor activity"/>
    <property type="evidence" value="ECO:0007669"/>
    <property type="project" value="TreeGrafter"/>
</dbReference>
<dbReference type="PROSITE" id="PS00356">
    <property type="entry name" value="HTH_LACI_1"/>
    <property type="match status" value="1"/>
</dbReference>
<keyword evidence="2" id="KW-0238">DNA-binding</keyword>
<dbReference type="InterPro" id="IPR010982">
    <property type="entry name" value="Lambda_DNA-bd_dom_sf"/>
</dbReference>
<dbReference type="InterPro" id="IPR000843">
    <property type="entry name" value="HTH_LacI"/>
</dbReference>
<dbReference type="Proteomes" id="UP000295620">
    <property type="component" value="Unassembled WGS sequence"/>
</dbReference>
<protein>
    <submittedName>
        <fullName evidence="5">LacI family transcriptional regulator</fullName>
    </submittedName>
</protein>
<dbReference type="SMART" id="SM00354">
    <property type="entry name" value="HTH_LACI"/>
    <property type="match status" value="1"/>
</dbReference>
<dbReference type="InterPro" id="IPR001761">
    <property type="entry name" value="Peripla_BP/Lac1_sug-bd_dom"/>
</dbReference>
<evidence type="ECO:0000256" key="2">
    <source>
        <dbReference type="ARBA" id="ARBA00023125"/>
    </source>
</evidence>
<name>A0A4R6SZF6_9SPHI</name>
<dbReference type="Pfam" id="PF00532">
    <property type="entry name" value="Peripla_BP_1"/>
    <property type="match status" value="1"/>
</dbReference>
<dbReference type="Gene3D" id="1.10.260.40">
    <property type="entry name" value="lambda repressor-like DNA-binding domains"/>
    <property type="match status" value="1"/>
</dbReference>
<dbReference type="GO" id="GO:0000976">
    <property type="term" value="F:transcription cis-regulatory region binding"/>
    <property type="evidence" value="ECO:0007669"/>
    <property type="project" value="TreeGrafter"/>
</dbReference>
<keyword evidence="1" id="KW-0805">Transcription regulation</keyword>